<gene>
    <name evidence="4" type="ORF">RIMI_LOCUS19183383</name>
</gene>
<evidence type="ECO:0000259" key="3">
    <source>
        <dbReference type="Pfam" id="PF26215"/>
    </source>
</evidence>
<proteinExistence type="predicted"/>
<name>A0ABN9MFE0_9NEOB</name>
<evidence type="ECO:0000256" key="1">
    <source>
        <dbReference type="SAM" id="MobiDB-lite"/>
    </source>
</evidence>
<feature type="domain" description="Helix-turn-helix" evidence="3">
    <location>
        <begin position="37"/>
        <end position="87"/>
    </location>
</feature>
<keyword evidence="2" id="KW-0472">Membrane</keyword>
<evidence type="ECO:0000313" key="5">
    <source>
        <dbReference type="Proteomes" id="UP001176940"/>
    </source>
</evidence>
<evidence type="ECO:0000313" key="4">
    <source>
        <dbReference type="EMBL" id="CAJ0964408.1"/>
    </source>
</evidence>
<organism evidence="4 5">
    <name type="scientific">Ranitomeya imitator</name>
    <name type="common">mimic poison frog</name>
    <dbReference type="NCBI Taxonomy" id="111125"/>
    <lineage>
        <taxon>Eukaryota</taxon>
        <taxon>Metazoa</taxon>
        <taxon>Chordata</taxon>
        <taxon>Craniata</taxon>
        <taxon>Vertebrata</taxon>
        <taxon>Euteleostomi</taxon>
        <taxon>Amphibia</taxon>
        <taxon>Batrachia</taxon>
        <taxon>Anura</taxon>
        <taxon>Neobatrachia</taxon>
        <taxon>Hyloidea</taxon>
        <taxon>Dendrobatidae</taxon>
        <taxon>Dendrobatinae</taxon>
        <taxon>Ranitomeya</taxon>
    </lineage>
</organism>
<comment type="caution">
    <text evidence="4">The sequence shown here is derived from an EMBL/GenBank/DDBJ whole genome shotgun (WGS) entry which is preliminary data.</text>
</comment>
<keyword evidence="5" id="KW-1185">Reference proteome</keyword>
<dbReference type="Proteomes" id="UP001176940">
    <property type="component" value="Unassembled WGS sequence"/>
</dbReference>
<feature type="compositionally biased region" description="Basic and acidic residues" evidence="1">
    <location>
        <begin position="263"/>
        <end position="286"/>
    </location>
</feature>
<feature type="transmembrane region" description="Helical" evidence="2">
    <location>
        <begin position="152"/>
        <end position="175"/>
    </location>
</feature>
<dbReference type="PANTHER" id="PTHR21301:SF12">
    <property type="match status" value="1"/>
</dbReference>
<sequence length="297" mass="34725">MQYNPTKINFLDTNVIVDVDGQFSIDLFEKPTDRNSLLHYTSCHPSDIKKYIPKSKFFRINRMVSDNSVHNLHIGEIKKKFQDRGYQNFLQSLPSTFTPIQHIDTQRVTFVNTHHPFTGLFIRSFAIIGLYSGTHIPLFLNFRSYLHNAKGIFPVIIVFNALIITNSDSFSHLICGKRFHIRVYYTCNLSCVIYLIYLKCPCGLGYIGETTQHIQDHISQHKSTIRCKRMMLAIPTHFTSLNHNIAKFRYQINENILRESRGENRIQKLKEREASEHDSQSKKWENREDDDEVVDPI</sequence>
<protein>
    <recommendedName>
        <fullName evidence="3">Helix-turn-helix domain-containing protein</fullName>
    </recommendedName>
</protein>
<keyword evidence="2" id="KW-0812">Transmembrane</keyword>
<dbReference type="EMBL" id="CAUEEQ010060582">
    <property type="protein sequence ID" value="CAJ0964408.1"/>
    <property type="molecule type" value="Genomic_DNA"/>
</dbReference>
<keyword evidence="2" id="KW-1133">Transmembrane helix</keyword>
<accession>A0ABN9MFE0</accession>
<dbReference type="PANTHER" id="PTHR21301">
    <property type="entry name" value="REVERSE TRANSCRIPTASE"/>
    <property type="match status" value="1"/>
</dbReference>
<dbReference type="InterPro" id="IPR058912">
    <property type="entry name" value="HTH_animal"/>
</dbReference>
<feature type="region of interest" description="Disordered" evidence="1">
    <location>
        <begin position="263"/>
        <end position="297"/>
    </location>
</feature>
<feature type="transmembrane region" description="Helical" evidence="2">
    <location>
        <begin position="120"/>
        <end position="140"/>
    </location>
</feature>
<evidence type="ECO:0000256" key="2">
    <source>
        <dbReference type="SAM" id="Phobius"/>
    </source>
</evidence>
<dbReference type="Pfam" id="PF26215">
    <property type="entry name" value="HTH_animal"/>
    <property type="match status" value="1"/>
</dbReference>
<feature type="compositionally biased region" description="Acidic residues" evidence="1">
    <location>
        <begin position="287"/>
        <end position="297"/>
    </location>
</feature>
<reference evidence="4" key="1">
    <citation type="submission" date="2023-07" db="EMBL/GenBank/DDBJ databases">
        <authorList>
            <person name="Stuckert A."/>
        </authorList>
    </citation>
    <scope>NUCLEOTIDE SEQUENCE</scope>
</reference>